<keyword evidence="3" id="KW-1185">Reference proteome</keyword>
<evidence type="ECO:0000313" key="3">
    <source>
        <dbReference type="Proteomes" id="UP001501343"/>
    </source>
</evidence>
<accession>A0ABN2P9S9</accession>
<gene>
    <name evidence="2" type="ORF">GCM10009775_05110</name>
</gene>
<comment type="caution">
    <text evidence="2">The sequence shown here is derived from an EMBL/GenBank/DDBJ whole genome shotgun (WGS) entry which is preliminary data.</text>
</comment>
<evidence type="ECO:0000259" key="1">
    <source>
        <dbReference type="Pfam" id="PF14534"/>
    </source>
</evidence>
<dbReference type="Gene3D" id="3.10.450.50">
    <property type="match status" value="1"/>
</dbReference>
<dbReference type="InterPro" id="IPR027843">
    <property type="entry name" value="DUF4440"/>
</dbReference>
<dbReference type="SUPFAM" id="SSF54427">
    <property type="entry name" value="NTF2-like"/>
    <property type="match status" value="1"/>
</dbReference>
<feature type="domain" description="DUF4440" evidence="1">
    <location>
        <begin position="15"/>
        <end position="121"/>
    </location>
</feature>
<reference evidence="2 3" key="1">
    <citation type="journal article" date="2019" name="Int. J. Syst. Evol. Microbiol.">
        <title>The Global Catalogue of Microorganisms (GCM) 10K type strain sequencing project: providing services to taxonomists for standard genome sequencing and annotation.</title>
        <authorList>
            <consortium name="The Broad Institute Genomics Platform"/>
            <consortium name="The Broad Institute Genome Sequencing Center for Infectious Disease"/>
            <person name="Wu L."/>
            <person name="Ma J."/>
        </authorList>
    </citation>
    <scope>NUCLEOTIDE SEQUENCE [LARGE SCALE GENOMIC DNA]</scope>
    <source>
        <strain evidence="2 3">JCM 14900</strain>
    </source>
</reference>
<dbReference type="RefSeq" id="WP_248145093.1">
    <property type="nucleotide sequence ID" value="NZ_BAAAOF010000002.1"/>
</dbReference>
<sequence>MNNINEPDPTTRDEILAVEELRQRALLEVDLDTLDSLYDESLVHIHAPGVTHTKTQLLEHVATRQAYLDMSRGELTIRLIGDVAIMTGRLTNRLGSEDGSERVVGGMVTQVLRRGEDGQWRFISFQMTPDGTQAWGALPSEDDKEIEK</sequence>
<dbReference type="Pfam" id="PF14534">
    <property type="entry name" value="DUF4440"/>
    <property type="match status" value="1"/>
</dbReference>
<organism evidence="2 3">
    <name type="scientific">Microbacterium aoyamense</name>
    <dbReference type="NCBI Taxonomy" id="344166"/>
    <lineage>
        <taxon>Bacteria</taxon>
        <taxon>Bacillati</taxon>
        <taxon>Actinomycetota</taxon>
        <taxon>Actinomycetes</taxon>
        <taxon>Micrococcales</taxon>
        <taxon>Microbacteriaceae</taxon>
        <taxon>Microbacterium</taxon>
    </lineage>
</organism>
<dbReference type="InterPro" id="IPR032710">
    <property type="entry name" value="NTF2-like_dom_sf"/>
</dbReference>
<dbReference type="EMBL" id="BAAAOF010000002">
    <property type="protein sequence ID" value="GAA1915574.1"/>
    <property type="molecule type" value="Genomic_DNA"/>
</dbReference>
<dbReference type="Proteomes" id="UP001501343">
    <property type="component" value="Unassembled WGS sequence"/>
</dbReference>
<evidence type="ECO:0000313" key="2">
    <source>
        <dbReference type="EMBL" id="GAA1915574.1"/>
    </source>
</evidence>
<protein>
    <recommendedName>
        <fullName evidence="1">DUF4440 domain-containing protein</fullName>
    </recommendedName>
</protein>
<name>A0ABN2P9S9_9MICO</name>
<proteinExistence type="predicted"/>